<gene>
    <name evidence="4" type="ORF">NW762_010850</name>
</gene>
<evidence type="ECO:0000259" key="2">
    <source>
        <dbReference type="Pfam" id="PF24883"/>
    </source>
</evidence>
<dbReference type="AlphaFoldDB" id="A0A9W8RR44"/>
<sequence length="683" mass="77794">MAELAALGAAASVLQVVDFGTRFIVTAWQISRSDNTPPDLQSFSLNFQDLQDSSTKLQGVQHELQTMSARPGSDTAINSLADKSAVLSKEMLDSLERIGRADQGRKRDAVKKAWLMHWKEDKLQSLETRLKDVKADLTFLLTINLSSSRLATRTTARATLDNQEQILSEMRTMRSDIRDLGRTPPNQYDTQAGFGFSALELLTSGLYTHQQIKAELAGALIADIYKSEGQSGLPDSSSIRLPKQRRGRLERLFVQRLRYDDMQERELTIKDAHEGTFRWIFESDDAASRPSVGFKEWLESDESIYWVTGKPGSGKSTLMRYILQPTIQAVEHDDETNVLLPHSRCEEHLRRWSGSEHKLTIASFHFWAIGAKIQASQEGLFRTLLVQLLRAHPEIIPVVSPSRWESLCLLNEDPKGFSQDELGIMFRQAVIQISTRAKLALFIDGLDEFDGDCNALVTLIEKCVASPIKVCISSRPWTEFEDAFARCPRLRMEDLTYQDILNYVVVKFEEDSRFKILQRRQTEVANGLVQSIAEKANGVFLWVTIVVASLLAGMKLGDRIEDLQMRLDHLPAEIEELYERILETIDPMYLEHAAQLFMLMDACIKTPSLMLLWYADEVDFLDKIINENPQTVPREERLERLEDMRRRINSRCKGLLEVQQTATPDMPDPEHGRNVCIRVHPQQ</sequence>
<protein>
    <recommendedName>
        <fullName evidence="6">NACHT domain-containing protein</fullName>
    </recommendedName>
</protein>
<reference evidence="4" key="1">
    <citation type="submission" date="2022-09" db="EMBL/GenBank/DDBJ databases">
        <title>Fusarium specimens isolated from Avocado Roots.</title>
        <authorList>
            <person name="Stajich J."/>
            <person name="Roper C."/>
            <person name="Heimlech-Rivalta G."/>
        </authorList>
    </citation>
    <scope>NUCLEOTIDE SEQUENCE</scope>
    <source>
        <strain evidence="4">CF00136</strain>
    </source>
</reference>
<dbReference type="SUPFAM" id="SSF52540">
    <property type="entry name" value="P-loop containing nucleoside triphosphate hydrolases"/>
    <property type="match status" value="1"/>
</dbReference>
<accession>A0A9W8RR44</accession>
<evidence type="ECO:0008006" key="6">
    <source>
        <dbReference type="Google" id="ProtNLM"/>
    </source>
</evidence>
<organism evidence="4 5">
    <name type="scientific">Fusarium torreyae</name>
    <dbReference type="NCBI Taxonomy" id="1237075"/>
    <lineage>
        <taxon>Eukaryota</taxon>
        <taxon>Fungi</taxon>
        <taxon>Dikarya</taxon>
        <taxon>Ascomycota</taxon>
        <taxon>Pezizomycotina</taxon>
        <taxon>Sordariomycetes</taxon>
        <taxon>Hypocreomycetidae</taxon>
        <taxon>Hypocreales</taxon>
        <taxon>Nectriaceae</taxon>
        <taxon>Fusarium</taxon>
    </lineage>
</organism>
<comment type="caution">
    <text evidence="4">The sequence shown here is derived from an EMBL/GenBank/DDBJ whole genome shotgun (WGS) entry which is preliminary data.</text>
</comment>
<evidence type="ECO:0000256" key="1">
    <source>
        <dbReference type="ARBA" id="ARBA00022737"/>
    </source>
</evidence>
<name>A0A9W8RR44_9HYPO</name>
<dbReference type="InterPro" id="IPR056693">
    <property type="entry name" value="DUF7791"/>
</dbReference>
<feature type="domain" description="Nephrocystin 3-like N-terminal" evidence="2">
    <location>
        <begin position="276"/>
        <end position="475"/>
    </location>
</feature>
<dbReference type="InterPro" id="IPR027417">
    <property type="entry name" value="P-loop_NTPase"/>
</dbReference>
<evidence type="ECO:0000313" key="4">
    <source>
        <dbReference type="EMBL" id="KAJ4252943.1"/>
    </source>
</evidence>
<dbReference type="PANTHER" id="PTHR10039">
    <property type="entry name" value="AMELOGENIN"/>
    <property type="match status" value="1"/>
</dbReference>
<dbReference type="Gene3D" id="3.40.50.300">
    <property type="entry name" value="P-loop containing nucleotide triphosphate hydrolases"/>
    <property type="match status" value="1"/>
</dbReference>
<keyword evidence="1" id="KW-0677">Repeat</keyword>
<dbReference type="PANTHER" id="PTHR10039:SF5">
    <property type="entry name" value="NACHT DOMAIN-CONTAINING PROTEIN"/>
    <property type="match status" value="1"/>
</dbReference>
<keyword evidence="5" id="KW-1185">Reference proteome</keyword>
<dbReference type="InterPro" id="IPR056884">
    <property type="entry name" value="NPHP3-like_N"/>
</dbReference>
<dbReference type="OrthoDB" id="443402at2759"/>
<feature type="domain" description="DUF7791" evidence="3">
    <location>
        <begin position="585"/>
        <end position="678"/>
    </location>
</feature>
<dbReference type="Pfam" id="PF24883">
    <property type="entry name" value="NPHP3_N"/>
    <property type="match status" value="1"/>
</dbReference>
<dbReference type="Proteomes" id="UP001152049">
    <property type="component" value="Unassembled WGS sequence"/>
</dbReference>
<evidence type="ECO:0000259" key="3">
    <source>
        <dbReference type="Pfam" id="PF25053"/>
    </source>
</evidence>
<proteinExistence type="predicted"/>
<dbReference type="Pfam" id="PF25053">
    <property type="entry name" value="DUF7791"/>
    <property type="match status" value="1"/>
</dbReference>
<dbReference type="EMBL" id="JAOQAZ010000025">
    <property type="protein sequence ID" value="KAJ4252943.1"/>
    <property type="molecule type" value="Genomic_DNA"/>
</dbReference>
<evidence type="ECO:0000313" key="5">
    <source>
        <dbReference type="Proteomes" id="UP001152049"/>
    </source>
</evidence>